<dbReference type="EMBL" id="HE603112">
    <property type="protein sequence ID" value="CCE21303.1"/>
    <property type="molecule type" value="Genomic_DNA"/>
</dbReference>
<evidence type="ECO:0000313" key="1">
    <source>
        <dbReference type="EMBL" id="CCE21303.1"/>
    </source>
</evidence>
<sequence length="74" mass="8715">MLYPAGIRNLIDKKHAININNEFISPIESLLSITVFIKYPNRTKRKLLIVDNNIIKNKLHLLNVMMYFSIKFNL</sequence>
<reference evidence="1" key="2">
    <citation type="journal article" date="2012" name="J. Bacteriol.">
        <title>Complete Sequences of Plasmids from the Hemolytic-Uremic Syndrome-Associated Escherichia coli Strain HUSEC41.</title>
        <authorList>
            <person name="Kunne C."/>
            <person name="Billion A."/>
            <person name="Mshana S.E."/>
            <person name="Schmiedel J."/>
            <person name="Domann E."/>
            <person name="Hossain H."/>
            <person name="Hain T."/>
            <person name="Imirzalioglu C."/>
            <person name="Chakraborty T."/>
        </authorList>
    </citation>
    <scope>NUCLEOTIDE SEQUENCE [LARGE SCALE GENOMIC DNA]</scope>
    <source>
        <strain evidence="1">HUSEC41</strain>
        <plasmid evidence="1">pHUSEC41-3</plasmid>
    </source>
</reference>
<proteinExistence type="predicted"/>
<dbReference type="AlphaFoldDB" id="G4VUU8"/>
<protein>
    <submittedName>
        <fullName evidence="1">Uncharacterized protein</fullName>
    </submittedName>
</protein>
<accession>G4VUU8</accession>
<gene>
    <name evidence="1" type="ORF">HUS41_pIII0013</name>
</gene>
<organism evidence="1">
    <name type="scientific">Escherichia coli</name>
    <dbReference type="NCBI Taxonomy" id="562"/>
    <lineage>
        <taxon>Bacteria</taxon>
        <taxon>Pseudomonadati</taxon>
        <taxon>Pseudomonadota</taxon>
        <taxon>Gammaproteobacteria</taxon>
        <taxon>Enterobacterales</taxon>
        <taxon>Enterobacteriaceae</taxon>
        <taxon>Escherichia</taxon>
    </lineage>
</organism>
<name>G4VUU8_ECOLX</name>
<keyword evidence="1" id="KW-0614">Plasmid</keyword>
<geneLocation type="plasmid" evidence="1">
    <name>pHUSEC41-3</name>
</geneLocation>
<reference evidence="1" key="1">
    <citation type="submission" date="2011-10" db="EMBL/GenBank/DDBJ databases">
        <authorList>
            <person name="Kuenne C."/>
        </authorList>
    </citation>
    <scope>NUCLEOTIDE SEQUENCE</scope>
    <source>
        <strain evidence="1">HUSEC41</strain>
        <plasmid evidence="1">pHUSEC41-3</plasmid>
    </source>
</reference>